<organism evidence="2">
    <name type="scientific">Fagus sylvatica</name>
    <name type="common">Beechnut</name>
    <dbReference type="NCBI Taxonomy" id="28930"/>
    <lineage>
        <taxon>Eukaryota</taxon>
        <taxon>Viridiplantae</taxon>
        <taxon>Streptophyta</taxon>
        <taxon>Embryophyta</taxon>
        <taxon>Tracheophyta</taxon>
        <taxon>Spermatophyta</taxon>
        <taxon>Magnoliopsida</taxon>
        <taxon>eudicotyledons</taxon>
        <taxon>Gunneridae</taxon>
        <taxon>Pentapetalae</taxon>
        <taxon>rosids</taxon>
        <taxon>fabids</taxon>
        <taxon>Fagales</taxon>
        <taxon>Fagaceae</taxon>
        <taxon>Fagus</taxon>
    </lineage>
</organism>
<dbReference type="InterPro" id="IPR043502">
    <property type="entry name" value="DNA/RNA_pol_sf"/>
</dbReference>
<gene>
    <name evidence="2" type="ORF">FSB_LOCUS9177</name>
</gene>
<dbReference type="EMBL" id="OIVN01000505">
    <property type="protein sequence ID" value="SPC81295.1"/>
    <property type="molecule type" value="Genomic_DNA"/>
</dbReference>
<dbReference type="AlphaFoldDB" id="A0A2N9F2I1"/>
<dbReference type="PANTHER" id="PTHR31635">
    <property type="entry name" value="REVERSE TRANSCRIPTASE DOMAIN-CONTAINING PROTEIN-RELATED"/>
    <property type="match status" value="1"/>
</dbReference>
<accession>A0A2N9F2I1</accession>
<dbReference type="PANTHER" id="PTHR31635:SF196">
    <property type="entry name" value="REVERSE TRANSCRIPTASE DOMAIN-CONTAINING PROTEIN-RELATED"/>
    <property type="match status" value="1"/>
</dbReference>
<dbReference type="SUPFAM" id="SSF56672">
    <property type="entry name" value="DNA/RNA polymerases"/>
    <property type="match status" value="1"/>
</dbReference>
<dbReference type="InterPro" id="IPR000477">
    <property type="entry name" value="RT_dom"/>
</dbReference>
<proteinExistence type="predicted"/>
<evidence type="ECO:0000259" key="1">
    <source>
        <dbReference type="PROSITE" id="PS50878"/>
    </source>
</evidence>
<reference evidence="2" key="1">
    <citation type="submission" date="2018-02" db="EMBL/GenBank/DDBJ databases">
        <authorList>
            <person name="Cohen D.B."/>
            <person name="Kent A.D."/>
        </authorList>
    </citation>
    <scope>NUCLEOTIDE SEQUENCE</scope>
</reference>
<evidence type="ECO:0000313" key="2">
    <source>
        <dbReference type="EMBL" id="SPC81295.1"/>
    </source>
</evidence>
<dbReference type="Pfam" id="PF00078">
    <property type="entry name" value="RVT_1"/>
    <property type="match status" value="1"/>
</dbReference>
<feature type="domain" description="Reverse transcriptase" evidence="1">
    <location>
        <begin position="1"/>
        <end position="275"/>
    </location>
</feature>
<dbReference type="PROSITE" id="PS50878">
    <property type="entry name" value="RT_POL"/>
    <property type="match status" value="1"/>
</dbReference>
<sequence length="336" mass="38230">MPIETNVTLVYLIPKVAKPESIHQFRPIGLCNTLYKVVTKILVLHLKPLLSNLIHPLQASFIPSRKASDNVIMVQELIHSMSNSRSTVETMALKIDLEKAYDRFEWSFIHHTLQFFNFPSTWIDLIMSCISSSSLSILVNGECLEKFSPSRGIRQRDHLSPYIFIFCMEYLACLIHDEVVQGNWTGVNPSRDGPSFTHLFFADDLILFAKATKKNCIAINCVLKEFCGASGQKVSLAKSKIFLPKYLDESRFGFLESELGLKISNSFGKYLGVPILVDSWDKKAFDFILEKMRDKLAGWKVRTLSLARRCTLIQAVTTAIPTHIMQCTMLPRKIYI</sequence>
<protein>
    <recommendedName>
        <fullName evidence="1">Reverse transcriptase domain-containing protein</fullName>
    </recommendedName>
</protein>
<name>A0A2N9F2I1_FAGSY</name>
<dbReference type="CDD" id="cd01650">
    <property type="entry name" value="RT_nLTR_like"/>
    <property type="match status" value="1"/>
</dbReference>